<name>A0A174EH28_9BACE</name>
<dbReference type="Proteomes" id="UP000095517">
    <property type="component" value="Unassembled WGS sequence"/>
</dbReference>
<dbReference type="GeneID" id="82173039"/>
<gene>
    <name evidence="1" type="ORF">ERS852397_01900</name>
</gene>
<dbReference type="InterPro" id="IPR011101">
    <property type="entry name" value="DUF5131"/>
</dbReference>
<dbReference type="STRING" id="338188.ERS852397_01900"/>
<proteinExistence type="predicted"/>
<dbReference type="AlphaFoldDB" id="A0A174EH28"/>
<accession>A0A174EH28</accession>
<evidence type="ECO:0000313" key="2">
    <source>
        <dbReference type="Proteomes" id="UP000095517"/>
    </source>
</evidence>
<evidence type="ECO:0000313" key="1">
    <source>
        <dbReference type="EMBL" id="CUO37174.1"/>
    </source>
</evidence>
<organism evidence="1 2">
    <name type="scientific">Bacteroides finegoldii</name>
    <dbReference type="NCBI Taxonomy" id="338188"/>
    <lineage>
        <taxon>Bacteria</taxon>
        <taxon>Pseudomonadati</taxon>
        <taxon>Bacteroidota</taxon>
        <taxon>Bacteroidia</taxon>
        <taxon>Bacteroidales</taxon>
        <taxon>Bacteroidaceae</taxon>
        <taxon>Bacteroides</taxon>
    </lineage>
</organism>
<dbReference type="Gene3D" id="3.80.30.30">
    <property type="match status" value="1"/>
</dbReference>
<reference evidence="1 2" key="1">
    <citation type="submission" date="2015-09" db="EMBL/GenBank/DDBJ databases">
        <authorList>
            <consortium name="Pathogen Informatics"/>
        </authorList>
    </citation>
    <scope>NUCLEOTIDE SEQUENCE [LARGE SCALE GENOMIC DNA]</scope>
    <source>
        <strain evidence="1 2">2789STDY5608840</strain>
    </source>
</reference>
<protein>
    <submittedName>
        <fullName evidence="1">Bacteriophage protein gp37</fullName>
    </submittedName>
</protein>
<sequence>MIKESKGNMYEFVTHTWNPIKGKCSHGCTYCYMKKMCSRLNTPRLDAAELTCYLECLNFIFVGSSIDMWAEDIPSHWIQMVLDYCDRSANKYLFQSKNPSRILDFIAHPVFHHSVVCTTIETNRFYPEIMRNSPEIEERVRAMEKIANLGIDTYVTAEPLMQFDLDKMVEYIKRCKPLQVNIGRNTNRKVQLPEPTANEAKVLVTELEKFTTVEIKKNAGIWFK</sequence>
<dbReference type="Pfam" id="PF07505">
    <property type="entry name" value="DUF5131"/>
    <property type="match status" value="1"/>
</dbReference>
<dbReference type="RefSeq" id="WP_082436464.1">
    <property type="nucleotide sequence ID" value="NZ_CABIXA010000008.1"/>
</dbReference>
<dbReference type="EMBL" id="CYZH01000008">
    <property type="protein sequence ID" value="CUO37174.1"/>
    <property type="molecule type" value="Genomic_DNA"/>
</dbReference>